<feature type="domain" description="DJ-1/PfpI" evidence="1">
    <location>
        <begin position="2"/>
        <end position="169"/>
    </location>
</feature>
<evidence type="ECO:0000313" key="2">
    <source>
        <dbReference type="EMBL" id="MDT7014527.1"/>
    </source>
</evidence>
<organism evidence="2 3">
    <name type="scientific">Levilactobacillus namurensis</name>
    <dbReference type="NCBI Taxonomy" id="380393"/>
    <lineage>
        <taxon>Bacteria</taxon>
        <taxon>Bacillati</taxon>
        <taxon>Bacillota</taxon>
        <taxon>Bacilli</taxon>
        <taxon>Lactobacillales</taxon>
        <taxon>Lactobacillaceae</taxon>
        <taxon>Levilactobacillus</taxon>
    </lineage>
</organism>
<dbReference type="Gene3D" id="3.40.50.880">
    <property type="match status" value="1"/>
</dbReference>
<dbReference type="EMBL" id="JAVLAM010000001">
    <property type="protein sequence ID" value="MDT7014527.1"/>
    <property type="molecule type" value="Genomic_DNA"/>
</dbReference>
<evidence type="ECO:0000259" key="1">
    <source>
        <dbReference type="Pfam" id="PF01965"/>
    </source>
</evidence>
<dbReference type="AlphaFoldDB" id="A0AAW8W728"/>
<dbReference type="Pfam" id="PF01965">
    <property type="entry name" value="DJ-1_PfpI"/>
    <property type="match status" value="1"/>
</dbReference>
<dbReference type="SUPFAM" id="SSF52317">
    <property type="entry name" value="Class I glutamine amidotransferase-like"/>
    <property type="match status" value="1"/>
</dbReference>
<protein>
    <submittedName>
        <fullName evidence="2">DJ-1/PfpI family protein</fullName>
    </submittedName>
</protein>
<reference evidence="2" key="1">
    <citation type="submission" date="2023-08" db="EMBL/GenBank/DDBJ databases">
        <authorList>
            <person name="Page C.A."/>
            <person name="Perez-Diaz I.M."/>
        </authorList>
    </citation>
    <scope>NUCLEOTIDE SEQUENCE</scope>
    <source>
        <strain evidence="2">3.8.38</strain>
    </source>
</reference>
<gene>
    <name evidence="2" type="ORF">RI532_08920</name>
</gene>
<dbReference type="InterPro" id="IPR002818">
    <property type="entry name" value="DJ-1/PfpI"/>
</dbReference>
<dbReference type="InterPro" id="IPR029062">
    <property type="entry name" value="Class_I_gatase-like"/>
</dbReference>
<comment type="caution">
    <text evidence="2">The sequence shown here is derived from an EMBL/GenBank/DDBJ whole genome shotgun (WGS) entry which is preliminary data.</text>
</comment>
<name>A0AAW8W728_9LACO</name>
<proteinExistence type="predicted"/>
<evidence type="ECO:0000313" key="3">
    <source>
        <dbReference type="Proteomes" id="UP001254075"/>
    </source>
</evidence>
<dbReference type="Proteomes" id="UP001254075">
    <property type="component" value="Unassembled WGS sequence"/>
</dbReference>
<accession>A0AAW8W728</accession>
<sequence length="203" mass="22467">MKQALVMVYPGFCNFEIAALTEALAFYDDWALTTVGADRTVYLSEDQLPLVAQKDFSQVNPLDADLLILPGIDNYHLPLADDRNIAFLQRLNVTPDQRPVIAGMSSSPVLLAKAGLLDHVKFTAGISEETYALNPFIPKQNLVRQPVVTDCGIVTSSFQFFREFAIAVIRACGLKIGDQAYAPARTDRPYTAEELTYHLPKES</sequence>